<dbReference type="EMBL" id="MBEW02000002">
    <property type="protein sequence ID" value="RDY21988.1"/>
    <property type="molecule type" value="Genomic_DNA"/>
</dbReference>
<dbReference type="PRINTS" id="PR00070">
    <property type="entry name" value="DHFR"/>
</dbReference>
<comment type="catalytic activity">
    <reaction evidence="8">
        <text>(6S)-5,6,7,8-tetrahydrofolate + NADP(+) = 7,8-dihydrofolate + NADPH + H(+)</text>
        <dbReference type="Rhea" id="RHEA:15009"/>
        <dbReference type="ChEBI" id="CHEBI:15378"/>
        <dbReference type="ChEBI" id="CHEBI:57451"/>
        <dbReference type="ChEBI" id="CHEBI:57453"/>
        <dbReference type="ChEBI" id="CHEBI:57783"/>
        <dbReference type="ChEBI" id="CHEBI:58349"/>
        <dbReference type="EC" id="1.5.1.3"/>
    </reaction>
</comment>
<evidence type="ECO:0000313" key="12">
    <source>
        <dbReference type="Proteomes" id="UP000093352"/>
    </source>
</evidence>
<dbReference type="SUPFAM" id="SSF53597">
    <property type="entry name" value="Dihydrofolate reductase-like"/>
    <property type="match status" value="1"/>
</dbReference>
<dbReference type="Proteomes" id="UP000093352">
    <property type="component" value="Unassembled WGS sequence"/>
</dbReference>
<dbReference type="GO" id="GO:0004146">
    <property type="term" value="F:dihydrofolate reductase activity"/>
    <property type="evidence" value="ECO:0007669"/>
    <property type="project" value="UniProtKB-EC"/>
</dbReference>
<proteinExistence type="inferred from homology"/>
<evidence type="ECO:0000256" key="9">
    <source>
        <dbReference type="RuleBase" id="RU004474"/>
    </source>
</evidence>
<dbReference type="RefSeq" id="WP_068912114.1">
    <property type="nucleotide sequence ID" value="NZ_MBEW02000002.1"/>
</dbReference>
<evidence type="ECO:0000256" key="3">
    <source>
        <dbReference type="ARBA" id="ARBA00012856"/>
    </source>
</evidence>
<dbReference type="InterPro" id="IPR017925">
    <property type="entry name" value="DHFR_CS"/>
</dbReference>
<keyword evidence="5 8" id="KW-0521">NADP</keyword>
<dbReference type="GO" id="GO:0005829">
    <property type="term" value="C:cytosol"/>
    <property type="evidence" value="ECO:0007669"/>
    <property type="project" value="TreeGrafter"/>
</dbReference>
<dbReference type="AlphaFoldDB" id="A0A371INC1"/>
<keyword evidence="12" id="KW-1185">Reference proteome</keyword>
<dbReference type="PANTHER" id="PTHR48069:SF3">
    <property type="entry name" value="DIHYDROFOLATE REDUCTASE"/>
    <property type="match status" value="1"/>
</dbReference>
<dbReference type="Pfam" id="PF00186">
    <property type="entry name" value="DHFR_1"/>
    <property type="match status" value="1"/>
</dbReference>
<accession>A0A371INC1</accession>
<dbReference type="PANTHER" id="PTHR48069">
    <property type="entry name" value="DIHYDROFOLATE REDUCTASE"/>
    <property type="match status" value="1"/>
</dbReference>
<dbReference type="CDD" id="cd00209">
    <property type="entry name" value="DHFR"/>
    <property type="match status" value="1"/>
</dbReference>
<name>A0A371INC1_9FIRM</name>
<evidence type="ECO:0000256" key="6">
    <source>
        <dbReference type="ARBA" id="ARBA00023002"/>
    </source>
</evidence>
<keyword evidence="4 8" id="KW-0554">One-carbon metabolism</keyword>
<protein>
    <recommendedName>
        <fullName evidence="3 8">Dihydrofolate reductase</fullName>
        <ecNumber evidence="3 8">1.5.1.3</ecNumber>
    </recommendedName>
</protein>
<organism evidence="11 12">
    <name type="scientific">Criibacterium bergeronii</name>
    <dbReference type="NCBI Taxonomy" id="1871336"/>
    <lineage>
        <taxon>Bacteria</taxon>
        <taxon>Bacillati</taxon>
        <taxon>Bacillota</taxon>
        <taxon>Clostridia</taxon>
        <taxon>Peptostreptococcales</taxon>
        <taxon>Filifactoraceae</taxon>
        <taxon>Criibacterium</taxon>
    </lineage>
</organism>
<comment type="similarity">
    <text evidence="2 8 9">Belongs to the dihydrofolate reductase family.</text>
</comment>
<evidence type="ECO:0000256" key="7">
    <source>
        <dbReference type="ARBA" id="ARBA00025067"/>
    </source>
</evidence>
<sequence>MVSIIVAYDKNRVIGKDGVMPWDIPEDMAHFKKLTSNNIVIMGRNTYNSIGKLLPNRINIILSRDKNFTVDGAYVAENIEDAFSIANNISKKENKEIFIIGGGKVYEMTIALADRLYVTLIDKAFDGDVYFPQINEQLYDKQITGMGADPVPYQFITYTKKNY</sequence>
<evidence type="ECO:0000256" key="1">
    <source>
        <dbReference type="ARBA" id="ARBA00004903"/>
    </source>
</evidence>
<dbReference type="PROSITE" id="PS51330">
    <property type="entry name" value="DHFR_2"/>
    <property type="match status" value="1"/>
</dbReference>
<dbReference type="FunFam" id="3.40.430.10:FF:000001">
    <property type="entry name" value="Dihydrofolate reductase"/>
    <property type="match status" value="1"/>
</dbReference>
<dbReference type="GO" id="GO:0046655">
    <property type="term" value="P:folic acid metabolic process"/>
    <property type="evidence" value="ECO:0007669"/>
    <property type="project" value="TreeGrafter"/>
</dbReference>
<dbReference type="EC" id="1.5.1.3" evidence="3 8"/>
<dbReference type="PROSITE" id="PS00075">
    <property type="entry name" value="DHFR_1"/>
    <property type="match status" value="1"/>
</dbReference>
<feature type="domain" description="DHFR" evidence="10">
    <location>
        <begin position="1"/>
        <end position="163"/>
    </location>
</feature>
<dbReference type="Gene3D" id="3.40.430.10">
    <property type="entry name" value="Dihydrofolate Reductase, subunit A"/>
    <property type="match status" value="1"/>
</dbReference>
<gene>
    <name evidence="11" type="ORF">BBG48_001190</name>
</gene>
<dbReference type="UniPathway" id="UPA00077">
    <property type="reaction ID" value="UER00158"/>
</dbReference>
<dbReference type="InterPro" id="IPR024072">
    <property type="entry name" value="DHFR-like_dom_sf"/>
</dbReference>
<dbReference type="GO" id="GO:0046654">
    <property type="term" value="P:tetrahydrofolate biosynthetic process"/>
    <property type="evidence" value="ECO:0007669"/>
    <property type="project" value="UniProtKB-UniPathway"/>
</dbReference>
<dbReference type="InterPro" id="IPR012259">
    <property type="entry name" value="DHFR"/>
</dbReference>
<dbReference type="InterPro" id="IPR001796">
    <property type="entry name" value="DHFR_dom"/>
</dbReference>
<dbReference type="GO" id="GO:0006730">
    <property type="term" value="P:one-carbon metabolic process"/>
    <property type="evidence" value="ECO:0007669"/>
    <property type="project" value="UniProtKB-KW"/>
</dbReference>
<evidence type="ECO:0000313" key="11">
    <source>
        <dbReference type="EMBL" id="RDY21988.1"/>
    </source>
</evidence>
<dbReference type="GO" id="GO:0046452">
    <property type="term" value="P:dihydrofolate metabolic process"/>
    <property type="evidence" value="ECO:0007669"/>
    <property type="project" value="TreeGrafter"/>
</dbReference>
<keyword evidence="6 8" id="KW-0560">Oxidoreductase</keyword>
<comment type="function">
    <text evidence="7 8">Key enzyme in folate metabolism. Catalyzes an essential reaction for de novo glycine and purine synthesis, and for DNA precursor synthesis.</text>
</comment>
<evidence type="ECO:0000256" key="8">
    <source>
        <dbReference type="PIRNR" id="PIRNR000194"/>
    </source>
</evidence>
<comment type="pathway">
    <text evidence="1 8">Cofactor biosynthesis; tetrahydrofolate biosynthesis; 5,6,7,8-tetrahydrofolate from 7,8-dihydrofolate: step 1/1.</text>
</comment>
<dbReference type="GO" id="GO:0070401">
    <property type="term" value="F:NADP+ binding"/>
    <property type="evidence" value="ECO:0007669"/>
    <property type="project" value="UniProtKB-ARBA"/>
</dbReference>
<dbReference type="PIRSF" id="PIRSF000194">
    <property type="entry name" value="DHFR"/>
    <property type="match status" value="1"/>
</dbReference>
<evidence type="ECO:0000259" key="10">
    <source>
        <dbReference type="PROSITE" id="PS51330"/>
    </source>
</evidence>
<comment type="caution">
    <text evidence="11">The sequence shown here is derived from an EMBL/GenBank/DDBJ whole genome shotgun (WGS) entry which is preliminary data.</text>
</comment>
<evidence type="ECO:0000256" key="4">
    <source>
        <dbReference type="ARBA" id="ARBA00022563"/>
    </source>
</evidence>
<evidence type="ECO:0000256" key="2">
    <source>
        <dbReference type="ARBA" id="ARBA00009539"/>
    </source>
</evidence>
<dbReference type="STRING" id="1871336.BBG48_08280"/>
<reference evidence="11 12" key="1">
    <citation type="journal article" date="2016" name="Genome Announc.">
        <title>Draft Genome Sequence of Criibacterium bergeronii gen. nov., sp. nov., Strain CCRI-22567T, Isolated from a Vaginal Sample from a Woman with Bacterial Vaginosis.</title>
        <authorList>
            <person name="Maheux A.F."/>
            <person name="Berube E."/>
            <person name="Boudreau D.K."/>
            <person name="Raymond F."/>
            <person name="Corbeil J."/>
            <person name="Roy P.H."/>
            <person name="Boissinot M."/>
            <person name="Omar R.F."/>
        </authorList>
    </citation>
    <scope>NUCLEOTIDE SEQUENCE [LARGE SCALE GENOMIC DNA]</scope>
    <source>
        <strain evidence="11 12">CCRI-22567</strain>
    </source>
</reference>
<evidence type="ECO:0000256" key="5">
    <source>
        <dbReference type="ARBA" id="ARBA00022857"/>
    </source>
</evidence>